<evidence type="ECO:0000256" key="5">
    <source>
        <dbReference type="PROSITE-ProRule" id="PRU00339"/>
    </source>
</evidence>
<comment type="similarity">
    <text evidence="1">Belongs to the AfsR/DnrI/RedD regulatory family.</text>
</comment>
<feature type="DNA-binding region" description="OmpR/PhoB-type" evidence="6">
    <location>
        <begin position="1"/>
        <end position="91"/>
    </location>
</feature>
<dbReference type="SUPFAM" id="SSF52540">
    <property type="entry name" value="P-loop containing nucleoside triphosphate hydrolases"/>
    <property type="match status" value="1"/>
</dbReference>
<dbReference type="GO" id="GO:0000160">
    <property type="term" value="P:phosphorelay signal transduction system"/>
    <property type="evidence" value="ECO:0007669"/>
    <property type="project" value="InterPro"/>
</dbReference>
<dbReference type="InterPro" id="IPR011990">
    <property type="entry name" value="TPR-like_helical_dom_sf"/>
</dbReference>
<dbReference type="GO" id="GO:0006355">
    <property type="term" value="P:regulation of DNA-templated transcription"/>
    <property type="evidence" value="ECO:0007669"/>
    <property type="project" value="InterPro"/>
</dbReference>
<feature type="domain" description="OmpR/PhoB-type" evidence="7">
    <location>
        <begin position="1"/>
        <end position="91"/>
    </location>
</feature>
<feature type="repeat" description="TPR" evidence="5">
    <location>
        <begin position="879"/>
        <end position="912"/>
    </location>
</feature>
<dbReference type="InterPro" id="IPR019734">
    <property type="entry name" value="TPR_rpt"/>
</dbReference>
<evidence type="ECO:0000259" key="7">
    <source>
        <dbReference type="PROSITE" id="PS51755"/>
    </source>
</evidence>
<sequence>MEFRVLGPVELWIDGQRRDLGTTKERCVLAALLLTPRQPVPAEILIFRVWGATPPAKARQGLHTYMARLRNRLEGVEDIALVSRQGSYQIDIADEAVDLHLFRRLRGQARAIAESGDDEYALDHHRRAAALCRAEPLADLTGDWAERTRRNLEEELLAAALDRIDLELQRGNHADVLRELSDLTERHPQDQRPVERLMMALYRCGRQTEALEMYRRTHGLLVEETGTEPGPGLRQLQQQILRSDPALLRVPGTQLSVDRSPHTLPHDPRVFVGRDEELQQLMDMVPTIRERGPAGPPSTSTVTVITLDGMAGVGKTALAVRLAHHLAEHFPDGQMFLSLHAHDPRQQPLDPADALDTLLRMIGLPATRVPRALDERAALWRSELAASRAILVLDDAAGHEQVRPLLPASAGCLVIVTSRRRLTGLHDSWPLSLDVLPVQDATALFTGIAGAGRAEAGDDVREVVERCGRLPLAVGMVASRLRHRRAWTTRDLLVRLSPDDRRLDEVRDEGREITTVFEISYRGLPSSLGDAFRAFGQHPGPDLTAHAAAAALGRPVREAERILEELFDRHLITEPVSGRYRFHDLVHDYVRRLTRETDPEEERRRIVHRILDFYLAAAEQADRLISPHRAAHDLRLVHTPPELPSPRDEPEATAWFATEYHCLLNAAAEAERAGLPGHVAGFARVLAGYLESQGHWEVAERLHSRAITALRDSGDGPSLARALSDRSLVRFRSGEYDSALEDAERALAVFRSAGERHGEADILDHMGLIHWHLSRFPEALAHGREALAIHRSLGDRRGEAKNLDYTAIFLEYRGRYREAEQLRLRALAIFTEIEDPRRRTMALNNMGDLMLRMGAVDKAVDYYGRTAAAAAELGRQNQAIMLINLGNVSRHTGEHETALEHYRKALALAMELGDRRTQVETLIGIGATFQDTGRYGEALIHHERALAISQSISERYEEAVALRHLGETLTASGRYPAAIEHLQRASDLATRIGVPDEIAKTLASLGTAFLHVEGRDKTREYWQEAAQIFESLDLREAESLRTRLSHLDEFTGT</sequence>
<dbReference type="InterPro" id="IPR001867">
    <property type="entry name" value="OmpR/PhoB-type_DNA-bd"/>
</dbReference>
<keyword evidence="9" id="KW-1185">Reference proteome</keyword>
<dbReference type="InterPro" id="IPR042197">
    <property type="entry name" value="Apaf_helical"/>
</dbReference>
<dbReference type="Gene3D" id="1.10.8.430">
    <property type="entry name" value="Helical domain of apoptotic protease-activating factors"/>
    <property type="match status" value="1"/>
</dbReference>
<dbReference type="Gene3D" id="1.10.10.10">
    <property type="entry name" value="Winged helix-like DNA-binding domain superfamily/Winged helix DNA-binding domain"/>
    <property type="match status" value="2"/>
</dbReference>
<dbReference type="PANTHER" id="PTHR35807">
    <property type="entry name" value="TRANSCRIPTIONAL REGULATOR REDD-RELATED"/>
    <property type="match status" value="1"/>
</dbReference>
<evidence type="ECO:0000256" key="1">
    <source>
        <dbReference type="ARBA" id="ARBA00005820"/>
    </source>
</evidence>
<reference evidence="8 9" key="1">
    <citation type="submission" date="2020-07" db="EMBL/GenBank/DDBJ databases">
        <title>Sequencing the genomes of 1000 actinobacteria strains.</title>
        <authorList>
            <person name="Klenk H.-P."/>
        </authorList>
    </citation>
    <scope>NUCLEOTIDE SEQUENCE [LARGE SCALE GENOMIC DNA]</scope>
    <source>
        <strain evidence="8 9">DSM 40398</strain>
    </source>
</reference>
<dbReference type="SUPFAM" id="SSF46894">
    <property type="entry name" value="C-terminal effector domain of the bipartite response regulators"/>
    <property type="match status" value="1"/>
</dbReference>
<evidence type="ECO:0000313" key="8">
    <source>
        <dbReference type="EMBL" id="NYD50062.1"/>
    </source>
</evidence>
<dbReference type="PROSITE" id="PS50005">
    <property type="entry name" value="TPR"/>
    <property type="match status" value="1"/>
</dbReference>
<dbReference type="GO" id="GO:0003677">
    <property type="term" value="F:DNA binding"/>
    <property type="evidence" value="ECO:0007669"/>
    <property type="project" value="UniProtKB-UniRule"/>
</dbReference>
<keyword evidence="2" id="KW-0805">Transcription regulation</keyword>
<dbReference type="Gene3D" id="1.25.40.10">
    <property type="entry name" value="Tetratricopeptide repeat domain"/>
    <property type="match status" value="3"/>
</dbReference>
<organism evidence="8 9">
    <name type="scientific">Actinomadura luteofluorescens</name>
    <dbReference type="NCBI Taxonomy" id="46163"/>
    <lineage>
        <taxon>Bacteria</taxon>
        <taxon>Bacillati</taxon>
        <taxon>Actinomycetota</taxon>
        <taxon>Actinomycetes</taxon>
        <taxon>Streptosporangiales</taxon>
        <taxon>Thermomonosporaceae</taxon>
        <taxon>Actinomadura</taxon>
    </lineage>
</organism>
<name>A0A7Y9JI57_9ACTN</name>
<dbReference type="InterPro" id="IPR027417">
    <property type="entry name" value="P-loop_NTPase"/>
</dbReference>
<dbReference type="Pfam" id="PF03704">
    <property type="entry name" value="BTAD"/>
    <property type="match status" value="1"/>
</dbReference>
<dbReference type="RefSeq" id="WP_179846679.1">
    <property type="nucleotide sequence ID" value="NZ_JACCBA010000001.1"/>
</dbReference>
<evidence type="ECO:0000256" key="3">
    <source>
        <dbReference type="ARBA" id="ARBA00023125"/>
    </source>
</evidence>
<gene>
    <name evidence="8" type="ORF">BJY14_006045</name>
</gene>
<dbReference type="SMART" id="SM01043">
    <property type="entry name" value="BTAD"/>
    <property type="match status" value="1"/>
</dbReference>
<keyword evidence="5" id="KW-0802">TPR repeat</keyword>
<dbReference type="GO" id="GO:0043531">
    <property type="term" value="F:ADP binding"/>
    <property type="evidence" value="ECO:0007669"/>
    <property type="project" value="InterPro"/>
</dbReference>
<comment type="caution">
    <text evidence="8">The sequence shown here is derived from an EMBL/GenBank/DDBJ whole genome shotgun (WGS) entry which is preliminary data.</text>
</comment>
<evidence type="ECO:0000256" key="6">
    <source>
        <dbReference type="PROSITE-ProRule" id="PRU01091"/>
    </source>
</evidence>
<dbReference type="InterPro" id="IPR016032">
    <property type="entry name" value="Sig_transdc_resp-reg_C-effctor"/>
</dbReference>
<dbReference type="CDD" id="cd15831">
    <property type="entry name" value="BTAD"/>
    <property type="match status" value="1"/>
</dbReference>
<dbReference type="Proteomes" id="UP000529783">
    <property type="component" value="Unassembled WGS sequence"/>
</dbReference>
<dbReference type="SMART" id="SM00862">
    <property type="entry name" value="Trans_reg_C"/>
    <property type="match status" value="1"/>
</dbReference>
<keyword evidence="4" id="KW-0804">Transcription</keyword>
<evidence type="ECO:0000256" key="4">
    <source>
        <dbReference type="ARBA" id="ARBA00023163"/>
    </source>
</evidence>
<dbReference type="AlphaFoldDB" id="A0A7Y9JI57"/>
<dbReference type="PROSITE" id="PS51755">
    <property type="entry name" value="OMPR_PHOB"/>
    <property type="match status" value="1"/>
</dbReference>
<dbReference type="SMART" id="SM00028">
    <property type="entry name" value="TPR"/>
    <property type="match status" value="7"/>
</dbReference>
<evidence type="ECO:0000313" key="9">
    <source>
        <dbReference type="Proteomes" id="UP000529783"/>
    </source>
</evidence>
<dbReference type="EMBL" id="JACCBA010000001">
    <property type="protein sequence ID" value="NYD50062.1"/>
    <property type="molecule type" value="Genomic_DNA"/>
</dbReference>
<evidence type="ECO:0000256" key="2">
    <source>
        <dbReference type="ARBA" id="ARBA00023015"/>
    </source>
</evidence>
<dbReference type="InterPro" id="IPR005158">
    <property type="entry name" value="BTAD"/>
</dbReference>
<dbReference type="Pfam" id="PF13424">
    <property type="entry name" value="TPR_12"/>
    <property type="match status" value="4"/>
</dbReference>
<keyword evidence="3 6" id="KW-0238">DNA-binding</keyword>
<dbReference type="InterPro" id="IPR051677">
    <property type="entry name" value="AfsR-DnrI-RedD_regulator"/>
</dbReference>
<dbReference type="InterPro" id="IPR036388">
    <property type="entry name" value="WH-like_DNA-bd_sf"/>
</dbReference>
<dbReference type="Gene3D" id="3.40.50.300">
    <property type="entry name" value="P-loop containing nucleotide triphosphate hydrolases"/>
    <property type="match status" value="1"/>
</dbReference>
<dbReference type="PANTHER" id="PTHR35807:SF1">
    <property type="entry name" value="TRANSCRIPTIONAL REGULATOR REDD"/>
    <property type="match status" value="1"/>
</dbReference>
<protein>
    <submittedName>
        <fullName evidence="8">Tetratricopeptide (TPR) repeat protein</fullName>
    </submittedName>
</protein>
<proteinExistence type="inferred from homology"/>
<dbReference type="PRINTS" id="PR00364">
    <property type="entry name" value="DISEASERSIST"/>
</dbReference>
<accession>A0A7Y9JI57</accession>
<dbReference type="SUPFAM" id="SSF48452">
    <property type="entry name" value="TPR-like"/>
    <property type="match status" value="3"/>
</dbReference>